<protein>
    <submittedName>
        <fullName evidence="1">Uncharacterized protein</fullName>
    </submittedName>
</protein>
<comment type="caution">
    <text evidence="1">The sequence shown here is derived from an EMBL/GenBank/DDBJ whole genome shotgun (WGS) entry which is preliminary data.</text>
</comment>
<keyword evidence="2" id="KW-1185">Reference proteome</keyword>
<gene>
    <name evidence="1" type="ORF">Aco04nite_19620</name>
</gene>
<name>A0A919VNP8_9ACTN</name>
<accession>A0A919VNP8</accession>
<dbReference type="AlphaFoldDB" id="A0A919VNP8"/>
<proteinExistence type="predicted"/>
<dbReference type="RefSeq" id="WP_212996871.1">
    <property type="nucleotide sequence ID" value="NZ_BAAATW010000003.1"/>
</dbReference>
<sequence length="103" mass="11436">MTQSPTDRLETARAAVAQLVTDVRGEGRRGAFWLPRLLDLEADLARTDRPAEDTLTVGKQHVDFLYSAPRDNFADFYLMNDAPDDPPGRFGATQDTLRKAVGD</sequence>
<dbReference type="Proteomes" id="UP000680865">
    <property type="component" value="Unassembled WGS sequence"/>
</dbReference>
<reference evidence="1" key="1">
    <citation type="submission" date="2021-03" db="EMBL/GenBank/DDBJ databases">
        <title>Whole genome shotgun sequence of Actinoplanes consettensis NBRC 14913.</title>
        <authorList>
            <person name="Komaki H."/>
            <person name="Tamura T."/>
        </authorList>
    </citation>
    <scope>NUCLEOTIDE SEQUENCE</scope>
    <source>
        <strain evidence="1">NBRC 14913</strain>
    </source>
</reference>
<evidence type="ECO:0000313" key="2">
    <source>
        <dbReference type="Proteomes" id="UP000680865"/>
    </source>
</evidence>
<organism evidence="1 2">
    <name type="scientific">Winogradskya consettensis</name>
    <dbReference type="NCBI Taxonomy" id="113560"/>
    <lineage>
        <taxon>Bacteria</taxon>
        <taxon>Bacillati</taxon>
        <taxon>Actinomycetota</taxon>
        <taxon>Actinomycetes</taxon>
        <taxon>Micromonosporales</taxon>
        <taxon>Micromonosporaceae</taxon>
        <taxon>Winogradskya</taxon>
    </lineage>
</organism>
<evidence type="ECO:0000313" key="1">
    <source>
        <dbReference type="EMBL" id="GIM70317.1"/>
    </source>
</evidence>
<dbReference type="EMBL" id="BOQP01000008">
    <property type="protein sequence ID" value="GIM70317.1"/>
    <property type="molecule type" value="Genomic_DNA"/>
</dbReference>